<reference evidence="3" key="1">
    <citation type="submission" date="2018-12" db="EMBL/GenBank/DDBJ databases">
        <title>Tengunoibacter tsumagoiensis gen. nov., sp. nov., Dictyobacter kobayashii sp. nov., D. alpinus sp. nov., and D. joshuensis sp. nov. and description of Dictyobacteraceae fam. nov. within the order Ktedonobacterales isolated from Tengu-no-mugimeshi.</title>
        <authorList>
            <person name="Wang C.M."/>
            <person name="Zheng Y."/>
            <person name="Sakai Y."/>
            <person name="Toyoda A."/>
            <person name="Minakuchi Y."/>
            <person name="Abe K."/>
            <person name="Yokota A."/>
            <person name="Yabe S."/>
        </authorList>
    </citation>
    <scope>NUCLEOTIDE SEQUENCE [LARGE SCALE GENOMIC DNA]</scope>
    <source>
        <strain evidence="3">Uno3</strain>
    </source>
</reference>
<comment type="caution">
    <text evidence="2">The sequence shown here is derived from an EMBL/GenBank/DDBJ whole genome shotgun (WGS) entry which is preliminary data.</text>
</comment>
<dbReference type="InterPro" id="IPR016181">
    <property type="entry name" value="Acyl_CoA_acyltransferase"/>
</dbReference>
<evidence type="ECO:0000313" key="3">
    <source>
        <dbReference type="Proteomes" id="UP000287352"/>
    </source>
</evidence>
<dbReference type="AlphaFoldDB" id="A0A402A997"/>
<dbReference type="Proteomes" id="UP000287352">
    <property type="component" value="Unassembled WGS sequence"/>
</dbReference>
<dbReference type="OrthoDB" id="9807582at2"/>
<keyword evidence="3" id="KW-1185">Reference proteome</keyword>
<organism evidence="2 3">
    <name type="scientific">Tengunoibacter tsumagoiensis</name>
    <dbReference type="NCBI Taxonomy" id="2014871"/>
    <lineage>
        <taxon>Bacteria</taxon>
        <taxon>Bacillati</taxon>
        <taxon>Chloroflexota</taxon>
        <taxon>Ktedonobacteria</taxon>
        <taxon>Ktedonobacterales</taxon>
        <taxon>Dictyobacteraceae</taxon>
        <taxon>Tengunoibacter</taxon>
    </lineage>
</organism>
<dbReference type="InterPro" id="IPR000182">
    <property type="entry name" value="GNAT_dom"/>
</dbReference>
<dbReference type="GO" id="GO:0016747">
    <property type="term" value="F:acyltransferase activity, transferring groups other than amino-acyl groups"/>
    <property type="evidence" value="ECO:0007669"/>
    <property type="project" value="InterPro"/>
</dbReference>
<dbReference type="PROSITE" id="PS51186">
    <property type="entry name" value="GNAT"/>
    <property type="match status" value="1"/>
</dbReference>
<dbReference type="Pfam" id="PF00583">
    <property type="entry name" value="Acetyltransf_1"/>
    <property type="match status" value="1"/>
</dbReference>
<dbReference type="Gene3D" id="3.40.630.30">
    <property type="match status" value="1"/>
</dbReference>
<gene>
    <name evidence="2" type="ORF">KTT_55790</name>
</gene>
<accession>A0A402A997</accession>
<evidence type="ECO:0000259" key="1">
    <source>
        <dbReference type="PROSITE" id="PS51186"/>
    </source>
</evidence>
<keyword evidence="2" id="KW-0808">Transferase</keyword>
<proteinExistence type="predicted"/>
<dbReference type="SUPFAM" id="SSF55729">
    <property type="entry name" value="Acyl-CoA N-acyltransferases (Nat)"/>
    <property type="match status" value="1"/>
</dbReference>
<protein>
    <submittedName>
        <fullName evidence="2">GNAT family acetyltransferase</fullName>
    </submittedName>
</protein>
<sequence length="272" mass="30024">MGSMIVEDTSLSSMAQALDANKIAFGTLLGGLSGAQVYQEPGLVWFETGVPNNLFNGVLQTSLPTDTAPEAIKRVLEHFQVRQLPFHWHIGPASQTAELRALLAAQGIEHDEDEPGMGLDLSLLNEDLPLADNVTIRPVTNHDLLNSWIKVWGCGAPDEILQHWFTIYSRLPFGPEQDLRLFIGYVDEEPVGVVALYLAAGVAAIEWVVTLHQFRRQGIGAFMTMLAAKEARNAGYRIAVLTASPFGINIYRRMGFQECCLVNTYEWSPQDA</sequence>
<feature type="domain" description="N-acetyltransferase" evidence="1">
    <location>
        <begin position="134"/>
        <end position="272"/>
    </location>
</feature>
<evidence type="ECO:0000313" key="2">
    <source>
        <dbReference type="EMBL" id="GCE15720.1"/>
    </source>
</evidence>
<dbReference type="EMBL" id="BIFR01000002">
    <property type="protein sequence ID" value="GCE15720.1"/>
    <property type="molecule type" value="Genomic_DNA"/>
</dbReference>
<name>A0A402A997_9CHLR</name>
<dbReference type="RefSeq" id="WP_126583142.1">
    <property type="nucleotide sequence ID" value="NZ_BIFR01000002.1"/>
</dbReference>
<dbReference type="CDD" id="cd04301">
    <property type="entry name" value="NAT_SF"/>
    <property type="match status" value="1"/>
</dbReference>